<dbReference type="Proteomes" id="UP000242791">
    <property type="component" value="Unassembled WGS sequence"/>
</dbReference>
<comment type="caution">
    <text evidence="3">The sequence shown here is derived from an EMBL/GenBank/DDBJ whole genome shotgun (WGS) entry which is preliminary data.</text>
</comment>
<gene>
    <name evidence="3" type="ORF">ACJ73_04629</name>
</gene>
<reference evidence="3 4" key="1">
    <citation type="submission" date="2015-08" db="EMBL/GenBank/DDBJ databases">
        <title>Emmonsia species relationships and genome sequence.</title>
        <authorList>
            <person name="Cuomo C.A."/>
            <person name="Schwartz I.S."/>
            <person name="Kenyon C."/>
            <person name="De Hoog G.S."/>
            <person name="Govender N.P."/>
            <person name="Botha A."/>
            <person name="Moreno L."/>
            <person name="De Vries M."/>
            <person name="Munoz J.F."/>
            <person name="Stielow J.B."/>
        </authorList>
    </citation>
    <scope>NUCLEOTIDE SEQUENCE [LARGE SCALE GENOMIC DNA]</scope>
    <source>
        <strain evidence="3 4">EI222</strain>
    </source>
</reference>
<evidence type="ECO:0000313" key="4">
    <source>
        <dbReference type="Proteomes" id="UP000242791"/>
    </source>
</evidence>
<dbReference type="AlphaFoldDB" id="A0A1J9QUU9"/>
<protein>
    <recommendedName>
        <fullName evidence="2">Nephrocystin 3-like N-terminal domain-containing protein</fullName>
    </recommendedName>
</protein>
<name>A0A1J9QUU9_9EURO</name>
<dbReference type="EMBL" id="LGTZ01000656">
    <property type="protein sequence ID" value="OJD24011.1"/>
    <property type="molecule type" value="Genomic_DNA"/>
</dbReference>
<dbReference type="STRING" id="1658174.A0A1J9QUU9"/>
<dbReference type="Pfam" id="PF24883">
    <property type="entry name" value="NPHP3_N"/>
    <property type="match status" value="1"/>
</dbReference>
<keyword evidence="1" id="KW-0677">Repeat</keyword>
<sequence>MRAFLERLSIIEGKLASIPAYRSHVMRVFSALLSVCSIAITYIKKGRWRKLAKAFRDGGNDENLQSAKSAMKESLAQLESASLTVILATTQDLKQDTKAIVTQTERIDSRTEMIEVSILAKREEFHDMSANFKNLLKYQQKEVRRTTLHDSGKTADAETRKHAAFNSVKLYFENNIDPSWQARDIEYSFVTGSVRWVLDGEAYQSWREGTTNPYLWISGGTGLEKTSAAFLLSKELAEAFASEPKTSVAAFYFQDDQAEFMSVSNALSSIII</sequence>
<dbReference type="VEuPathDB" id="FungiDB:ACJ73_04629"/>
<proteinExistence type="predicted"/>
<keyword evidence="4" id="KW-1185">Reference proteome</keyword>
<evidence type="ECO:0000259" key="2">
    <source>
        <dbReference type="Pfam" id="PF24883"/>
    </source>
</evidence>
<organism evidence="3 4">
    <name type="scientific">Blastomyces percursus</name>
    <dbReference type="NCBI Taxonomy" id="1658174"/>
    <lineage>
        <taxon>Eukaryota</taxon>
        <taxon>Fungi</taxon>
        <taxon>Dikarya</taxon>
        <taxon>Ascomycota</taxon>
        <taxon>Pezizomycotina</taxon>
        <taxon>Eurotiomycetes</taxon>
        <taxon>Eurotiomycetidae</taxon>
        <taxon>Onygenales</taxon>
        <taxon>Ajellomycetaceae</taxon>
        <taxon>Blastomyces</taxon>
    </lineage>
</organism>
<feature type="domain" description="Nephrocystin 3-like N-terminal" evidence="2">
    <location>
        <begin position="192"/>
        <end position="271"/>
    </location>
</feature>
<dbReference type="OrthoDB" id="448455at2759"/>
<accession>A0A1J9QUU9</accession>
<evidence type="ECO:0000313" key="3">
    <source>
        <dbReference type="EMBL" id="OJD24011.1"/>
    </source>
</evidence>
<evidence type="ECO:0000256" key="1">
    <source>
        <dbReference type="ARBA" id="ARBA00022737"/>
    </source>
</evidence>
<dbReference type="InterPro" id="IPR056884">
    <property type="entry name" value="NPHP3-like_N"/>
</dbReference>